<keyword evidence="2" id="KW-1185">Reference proteome</keyword>
<accession>A0A2I0ITV3</accession>
<protein>
    <submittedName>
        <fullName evidence="1">Uncharacterized protein</fullName>
    </submittedName>
</protein>
<name>A0A2I0ITV3_PUNGR</name>
<dbReference type="AlphaFoldDB" id="A0A2I0ITV3"/>
<proteinExistence type="predicted"/>
<evidence type="ECO:0000313" key="1">
    <source>
        <dbReference type="EMBL" id="PKI47438.1"/>
    </source>
</evidence>
<evidence type="ECO:0000313" key="2">
    <source>
        <dbReference type="Proteomes" id="UP000233551"/>
    </source>
</evidence>
<reference evidence="1 2" key="1">
    <citation type="submission" date="2017-11" db="EMBL/GenBank/DDBJ databases">
        <title>De-novo sequencing of pomegranate (Punica granatum L.) genome.</title>
        <authorList>
            <person name="Akparov Z."/>
            <person name="Amiraslanov A."/>
            <person name="Hajiyeva S."/>
            <person name="Abbasov M."/>
            <person name="Kaur K."/>
            <person name="Hamwieh A."/>
            <person name="Solovyev V."/>
            <person name="Salamov A."/>
            <person name="Braich B."/>
            <person name="Kosarev P."/>
            <person name="Mahmoud A."/>
            <person name="Hajiyev E."/>
            <person name="Babayeva S."/>
            <person name="Izzatullayeva V."/>
            <person name="Mammadov A."/>
            <person name="Mammadov A."/>
            <person name="Sharifova S."/>
            <person name="Ojaghi J."/>
            <person name="Eynullazada K."/>
            <person name="Bayramov B."/>
            <person name="Abdulazimova A."/>
            <person name="Shahmuradov I."/>
        </authorList>
    </citation>
    <scope>NUCLEOTIDE SEQUENCE [LARGE SCALE GENOMIC DNA]</scope>
    <source>
        <strain evidence="2">cv. AG2017</strain>
        <tissue evidence="1">Leaf</tissue>
    </source>
</reference>
<comment type="caution">
    <text evidence="1">The sequence shown here is derived from an EMBL/GenBank/DDBJ whole genome shotgun (WGS) entry which is preliminary data.</text>
</comment>
<dbReference type="Proteomes" id="UP000233551">
    <property type="component" value="Unassembled WGS sequence"/>
</dbReference>
<dbReference type="EMBL" id="PGOL01002501">
    <property type="protein sequence ID" value="PKI47438.1"/>
    <property type="molecule type" value="Genomic_DNA"/>
</dbReference>
<gene>
    <name evidence="1" type="ORF">CRG98_032179</name>
</gene>
<sequence>MTASSTHGRPSKVLGRLGVGFLCPPSPPSSSMSVSAGKLVRPPFPSVGPLPLDSPQLDTHFITTLAHLDIPHLTLGADHSNRPTLAFLFNSLSGLSELLRLVNCPQPTAKSLRRAGCHQAYHCNSPLTLLSHSGFILLSRVFSCILGSIQVEGVSSHLRPPPESP</sequence>
<organism evidence="1 2">
    <name type="scientific">Punica granatum</name>
    <name type="common">Pomegranate</name>
    <dbReference type="NCBI Taxonomy" id="22663"/>
    <lineage>
        <taxon>Eukaryota</taxon>
        <taxon>Viridiplantae</taxon>
        <taxon>Streptophyta</taxon>
        <taxon>Embryophyta</taxon>
        <taxon>Tracheophyta</taxon>
        <taxon>Spermatophyta</taxon>
        <taxon>Magnoliopsida</taxon>
        <taxon>eudicotyledons</taxon>
        <taxon>Gunneridae</taxon>
        <taxon>Pentapetalae</taxon>
        <taxon>rosids</taxon>
        <taxon>malvids</taxon>
        <taxon>Myrtales</taxon>
        <taxon>Lythraceae</taxon>
        <taxon>Punica</taxon>
    </lineage>
</organism>